<feature type="compositionally biased region" description="Acidic residues" evidence="5">
    <location>
        <begin position="123"/>
        <end position="141"/>
    </location>
</feature>
<dbReference type="EMBL" id="CAACVS010000232">
    <property type="protein sequence ID" value="VEU39724.1"/>
    <property type="molecule type" value="Genomic_DNA"/>
</dbReference>
<dbReference type="OrthoDB" id="551633at2759"/>
<comment type="subcellular location">
    <subcellularLocation>
        <location evidence="1">Nucleus</location>
        <location evidence="1">Nucleolus</location>
    </subcellularLocation>
</comment>
<feature type="compositionally biased region" description="Acidic residues" evidence="5">
    <location>
        <begin position="170"/>
        <end position="181"/>
    </location>
</feature>
<feature type="region of interest" description="Disordered" evidence="5">
    <location>
        <begin position="114"/>
        <end position="275"/>
    </location>
</feature>
<dbReference type="GO" id="GO:0005730">
    <property type="term" value="C:nucleolus"/>
    <property type="evidence" value="ECO:0007669"/>
    <property type="project" value="UniProtKB-SubCell"/>
</dbReference>
<feature type="compositionally biased region" description="Basic and acidic residues" evidence="5">
    <location>
        <begin position="35"/>
        <end position="55"/>
    </location>
</feature>
<evidence type="ECO:0000313" key="6">
    <source>
        <dbReference type="EMBL" id="VEU39724.1"/>
    </source>
</evidence>
<accession>A0A448ZCL6</accession>
<evidence type="ECO:0000256" key="3">
    <source>
        <dbReference type="ARBA" id="ARBA00023054"/>
    </source>
</evidence>
<evidence type="ECO:0008006" key="8">
    <source>
        <dbReference type="Google" id="ProtNLM"/>
    </source>
</evidence>
<comment type="similarity">
    <text evidence="2">Belongs to the RRP17 family.</text>
</comment>
<evidence type="ECO:0000313" key="7">
    <source>
        <dbReference type="Proteomes" id="UP000291116"/>
    </source>
</evidence>
<feature type="compositionally biased region" description="Basic residues" evidence="5">
    <location>
        <begin position="1"/>
        <end position="12"/>
    </location>
</feature>
<reference evidence="6 7" key="1">
    <citation type="submission" date="2019-01" db="EMBL/GenBank/DDBJ databases">
        <authorList>
            <person name="Ferrante I. M."/>
        </authorList>
    </citation>
    <scope>NUCLEOTIDE SEQUENCE [LARGE SCALE GENOMIC DNA]</scope>
    <source>
        <strain evidence="6 7">B856</strain>
    </source>
</reference>
<organism evidence="6 7">
    <name type="scientific">Pseudo-nitzschia multistriata</name>
    <dbReference type="NCBI Taxonomy" id="183589"/>
    <lineage>
        <taxon>Eukaryota</taxon>
        <taxon>Sar</taxon>
        <taxon>Stramenopiles</taxon>
        <taxon>Ochrophyta</taxon>
        <taxon>Bacillariophyta</taxon>
        <taxon>Bacillariophyceae</taxon>
        <taxon>Bacillariophycidae</taxon>
        <taxon>Bacillariales</taxon>
        <taxon>Bacillariaceae</taxon>
        <taxon>Pseudo-nitzschia</taxon>
    </lineage>
</organism>
<evidence type="ECO:0000256" key="5">
    <source>
        <dbReference type="SAM" id="MobiDB-lite"/>
    </source>
</evidence>
<feature type="compositionally biased region" description="Basic residues" evidence="5">
    <location>
        <begin position="266"/>
        <end position="275"/>
    </location>
</feature>
<evidence type="ECO:0000256" key="4">
    <source>
        <dbReference type="ARBA" id="ARBA00023242"/>
    </source>
</evidence>
<feature type="compositionally biased region" description="Polar residues" evidence="5">
    <location>
        <begin position="154"/>
        <end position="167"/>
    </location>
</feature>
<keyword evidence="7" id="KW-1185">Reference proteome</keyword>
<name>A0A448ZCL6_9STRA</name>
<sequence>MPNSKNKRNKGNAKSDKQKKLKHKMPASMIRKGNKREVVFDPEARRSHLRGFSERKRQRRAYGLAMQKVKDRKSKIEQRASEKKDVLERVEEAEKQKELWMEDVARMNRNVLDSFRVDGKDLSDEDDDSVSNDKDDDEKEDVIDTKIYDDQKTETTWGGQVTVTTSVVELGDDSSDDDFDGSDDRGNRKAKSVDTAQKYAGDVNKFMDELKGNMPGKKNRDNRGNAKRKGKDGASEMKGVGGSGNLKIASKLLNKSKDRSFARSGNGKKGKRRKR</sequence>
<feature type="compositionally biased region" description="Basic and acidic residues" evidence="5">
    <location>
        <begin position="74"/>
        <end position="83"/>
    </location>
</feature>
<proteinExistence type="inferred from homology"/>
<dbReference type="InterPro" id="IPR019186">
    <property type="entry name" value="Nucleolar_protein_12"/>
</dbReference>
<dbReference type="AlphaFoldDB" id="A0A448ZCL6"/>
<feature type="compositionally biased region" description="Basic and acidic residues" evidence="5">
    <location>
        <begin position="142"/>
        <end position="153"/>
    </location>
</feature>
<keyword evidence="4" id="KW-0539">Nucleus</keyword>
<dbReference type="Pfam" id="PF09805">
    <property type="entry name" value="Nop25"/>
    <property type="match status" value="1"/>
</dbReference>
<dbReference type="PANTHER" id="PTHR14577:SF0">
    <property type="entry name" value="NUCLEOLAR PROTEIN 12"/>
    <property type="match status" value="1"/>
</dbReference>
<evidence type="ECO:0000256" key="1">
    <source>
        <dbReference type="ARBA" id="ARBA00004604"/>
    </source>
</evidence>
<dbReference type="GO" id="GO:0019843">
    <property type="term" value="F:rRNA binding"/>
    <property type="evidence" value="ECO:0007669"/>
    <property type="project" value="TreeGrafter"/>
</dbReference>
<keyword evidence="3" id="KW-0175">Coiled coil</keyword>
<dbReference type="Proteomes" id="UP000291116">
    <property type="component" value="Unassembled WGS sequence"/>
</dbReference>
<dbReference type="PANTHER" id="PTHR14577">
    <property type="entry name" value="NUCLEOLAR PROTEIN 12"/>
    <property type="match status" value="1"/>
</dbReference>
<evidence type="ECO:0000256" key="2">
    <source>
        <dbReference type="ARBA" id="ARBA00007175"/>
    </source>
</evidence>
<feature type="region of interest" description="Disordered" evidence="5">
    <location>
        <begin position="1"/>
        <end position="83"/>
    </location>
</feature>
<gene>
    <name evidence="6" type="ORF">PSNMU_V1.4_AUG-EV-PASAV3_0065850</name>
</gene>
<protein>
    <recommendedName>
        <fullName evidence="8">Nucleolar protein 12</fullName>
    </recommendedName>
</protein>